<keyword evidence="1" id="KW-0812">Transmembrane</keyword>
<comment type="caution">
    <text evidence="2">The sequence shown here is derived from an EMBL/GenBank/DDBJ whole genome shotgun (WGS) entry which is preliminary data.</text>
</comment>
<keyword evidence="1" id="KW-1133">Transmembrane helix</keyword>
<sequence>KVSSTWLNDNGIDHEDVYMNRFSGGEWERLDTTFEESDNEWYYYTSETPGFSQFAITGVQQDDPDKELVDENDVEPEEVDDLDEEEVPGFRILMSLFVVSVLVLAIGRFRYN</sequence>
<dbReference type="AlphaFoldDB" id="A0A3R7XFP1"/>
<dbReference type="EMBL" id="QZAB01000485">
    <property type="protein sequence ID" value="RQD82026.1"/>
    <property type="molecule type" value="Genomic_DNA"/>
</dbReference>
<evidence type="ECO:0000256" key="1">
    <source>
        <dbReference type="SAM" id="Phobius"/>
    </source>
</evidence>
<proteinExistence type="predicted"/>
<gene>
    <name evidence="2" type="ORF">D5R95_07715</name>
</gene>
<reference evidence="2 3" key="1">
    <citation type="submission" date="2018-08" db="EMBL/GenBank/DDBJ databases">
        <title>The metabolism and importance of syntrophic acetate oxidation coupled to methane or sulfide production in haloalkaline environments.</title>
        <authorList>
            <person name="Timmers P.H.A."/>
            <person name="Vavourakis C.D."/>
            <person name="Sorokin D.Y."/>
            <person name="Sinninghe Damste J.S."/>
            <person name="Muyzer G."/>
            <person name="Stams A.J.M."/>
            <person name="Plugge C.M."/>
        </authorList>
    </citation>
    <scope>NUCLEOTIDE SEQUENCE [LARGE SCALE GENOMIC DNA]</scope>
    <source>
        <strain evidence="2">MSAO_Arc3</strain>
    </source>
</reference>
<feature type="transmembrane region" description="Helical" evidence="1">
    <location>
        <begin position="90"/>
        <end position="109"/>
    </location>
</feature>
<dbReference type="NCBIfam" id="TIGR04213">
    <property type="entry name" value="PGF_pre_PGF"/>
    <property type="match status" value="1"/>
</dbReference>
<evidence type="ECO:0000313" key="2">
    <source>
        <dbReference type="EMBL" id="RQD82026.1"/>
    </source>
</evidence>
<protein>
    <submittedName>
        <fullName evidence="2">PGF-pre-PGF domain-containing protein</fullName>
    </submittedName>
</protein>
<dbReference type="InterPro" id="IPR026453">
    <property type="entry name" value="PGF_pre_PGF"/>
</dbReference>
<dbReference type="Proteomes" id="UP000284763">
    <property type="component" value="Unassembled WGS sequence"/>
</dbReference>
<name>A0A3R7XFP1_9EURY</name>
<evidence type="ECO:0000313" key="3">
    <source>
        <dbReference type="Proteomes" id="UP000284763"/>
    </source>
</evidence>
<organism evidence="2 3">
    <name type="scientific">Methanosalsum natronophilum</name>
    <dbReference type="NCBI Taxonomy" id="768733"/>
    <lineage>
        <taxon>Archaea</taxon>
        <taxon>Methanobacteriati</taxon>
        <taxon>Methanobacteriota</taxon>
        <taxon>Stenosarchaea group</taxon>
        <taxon>Methanomicrobia</taxon>
        <taxon>Methanosarcinales</taxon>
        <taxon>Methanosarcinaceae</taxon>
        <taxon>Methanosalsum</taxon>
    </lineage>
</organism>
<feature type="non-terminal residue" evidence="2">
    <location>
        <position position="1"/>
    </location>
</feature>
<accession>A0A3R7XFP1</accession>
<keyword evidence="1" id="KW-0472">Membrane</keyword>